<feature type="region of interest" description="Disordered" evidence="1">
    <location>
        <begin position="1045"/>
        <end position="1333"/>
    </location>
</feature>
<feature type="region of interest" description="Disordered" evidence="1">
    <location>
        <begin position="1493"/>
        <end position="1523"/>
    </location>
</feature>
<dbReference type="GO" id="GO:0004722">
    <property type="term" value="F:protein serine/threonine phosphatase activity"/>
    <property type="evidence" value="ECO:0007669"/>
    <property type="project" value="TreeGrafter"/>
</dbReference>
<protein>
    <submittedName>
        <fullName evidence="3">Calcineurin-like phosphoesterase family protein</fullName>
    </submittedName>
</protein>
<dbReference type="VEuPathDB" id="TriTrypDB:LdCL_130019600"/>
<feature type="compositionally biased region" description="Low complexity" evidence="1">
    <location>
        <begin position="1061"/>
        <end position="1078"/>
    </location>
</feature>
<evidence type="ECO:0000256" key="1">
    <source>
        <dbReference type="SAM" id="MobiDB-lite"/>
    </source>
</evidence>
<dbReference type="EMBL" id="RHLD01000039">
    <property type="protein sequence ID" value="TPP50036.1"/>
    <property type="molecule type" value="Genomic_DNA"/>
</dbReference>
<dbReference type="VEuPathDB" id="TriTrypDB:LDHU3_13.1720"/>
<name>A0A504XMN5_LEIDO</name>
<feature type="region of interest" description="Disordered" evidence="1">
    <location>
        <begin position="1"/>
        <end position="45"/>
    </location>
</feature>
<feature type="compositionally biased region" description="Basic and acidic residues" evidence="1">
    <location>
        <begin position="1"/>
        <end position="10"/>
    </location>
</feature>
<feature type="domain" description="Serine/threonine specific protein phosphatases" evidence="2">
    <location>
        <begin position="379"/>
        <end position="675"/>
    </location>
</feature>
<feature type="compositionally biased region" description="Basic and acidic residues" evidence="1">
    <location>
        <begin position="231"/>
        <end position="241"/>
    </location>
</feature>
<dbReference type="InterPro" id="IPR004843">
    <property type="entry name" value="Calcineurin-like_PHP"/>
</dbReference>
<dbReference type="Gene3D" id="3.60.21.10">
    <property type="match status" value="1"/>
</dbReference>
<dbReference type="VEuPathDB" id="TriTrypDB:LdCL_130019700"/>
<accession>A0A504XMN5</accession>
<sequence length="1740" mass="185814">MSSHPFDRSTRRTHSPSKIFPNTNSHAPRSPFSSPTLQRHDDPFKNSENILFSTFGAGSVSAATPATAAAASSSSLSPLFRASENGSSYCGNDSGDQHAGAVTPKTSPPAQPTLSSERSGARSALPDALERIARRLSTLITTSPAHEPTTAAVPEKSPASPVEWASAPATVEDATTSMGAGSRSTGGGGTTRSSTESRTTIPLPCVRLPPKISTAPSPPAPPALQPRRAHQIHEPFPDRRPAIPWKLRHPTSPPHSRPSAAMAERPSTLAISEAKTNNRLPDPLRSPTDRTREHLLSNRSFSSVLEAVAGGTSLSSTPDFQEEEGVQHKRTFDFFGATPRSGEFLPLIEWLLRRGERGDVGAPAASQKDGDEYTQASFFNEDYIMKLCAAATAVLVKEPTLLELEVVAHDTLVVVGDIHGQFQDLYTSVLCQQYDRRRCNPDGRDRRFLFMGDYVDRGPHSLEVVLLLLALKVEYPTLVYLTRGNHEEEKTSRVYGFLTEATSSLGAAAGTAVWSAVNKVFLDLPLAAIVQTLYMRFFVTHGGLSPVLQNVEDICALERHNYSCGNITAAEDDLIAGLLWSDPTNEVAMYEQNPRGCGFLFGPSASNRFCADNNFDFICRAHQVAMEGHMWTHNDRVLTIFSAPNYCGVNGNKGAVLLIKGCSRRPIVQQYDSAEKNETAPARKTDFARPKPRHPIIWRGGSPHGNLEDSLAPFGMLSSRFRRLCLISPPGRTWEMPRISLTCTFGLIGVDLFAFRTALLSGGAEDAVSIFHVRRGKLRHKPKPGDQETSASEKESARPAPTSSTPSVGTSSSGGGHCESLTAPFSSTPSTSGEIGQTHTRRSLRHSIIQSGGGFGYLRVTTETPELAPSPASTNTGLGSRADTFSRAPAPTSSPKELHEDTKAWPPGQQPRTQASSPSFPNPSTPAESSLARLRALAGLTPLRMSSHDPQAFLSNLYRNEDSVATTLALVQRDRLKHLRSGARKPPSPPIAPSFHNEEESAGQQSKGPPAVQTVNGTAASAGRGPFLTPSLGLADLRASASTLYRNEEDTDGDHRSGTESSSARSTKSLLSRLRASSPCPTSAAECGSDSHPYIPPKDGVAGGGSVVGGAPTPHELPTGLPWKSAATLVAPRPLAEPSPSPGTGRPQPSDISTRLAQLRERASASPTLLPPTATVGASVVSRTGSAQAPPQQPHSLVNLSRLRRLANLQHPHPQPSAQRSGATLNEDRESRPSPTPAAALEAALERTLQHRVLAEATAARGDATPTPPAAIDSDEPYLDPVEAQERAARRHKSENALPSHESGAKQDRNHAATKMSMPRAPPRKGAVSKTAKKESAAAAVVLKGHLGKGTRGNTCHASIVTPSTAPKDKIGTAAVEGAVKCASNPVRAKQLMNKLRSLAAPVPVGEAAGEKNPEAVPNPFLGSAVAPPVHYLRECLSQQPSPLAPNKADKALLRSVSLLPPSWSTSSPFAALASPSLHAALTQASAALLKERGTAGSAKGSDDVSDGEEHARAPSSSSFASVSPHYSYPMAGTTRVFSKASTLTASARSRKNSTDMRCFVFDTSSLLDSEPGVMNLILEKSFIGIPFTVLDELDRMHKDRGGSAKDDHAVTAAASTAGVNSTHDREWRRQRAHELRNWIAACLSNEAQSHLWLQKRTEVVREYDRHATTNDDRILGYAVYLSQHQAAKVLFVTEDKFLRIKASSELGKAYAYSDIRKLVGMPPLPTASSTAAQGRSGKK</sequence>
<dbReference type="InterPro" id="IPR006186">
    <property type="entry name" value="Ser/Thr-sp_prot-phosphatase"/>
</dbReference>
<feature type="region of interest" description="Disordered" evidence="1">
    <location>
        <begin position="140"/>
        <end position="292"/>
    </location>
</feature>
<dbReference type="Proteomes" id="UP000318821">
    <property type="component" value="Unassembled WGS sequence"/>
</dbReference>
<dbReference type="InterPro" id="IPR050341">
    <property type="entry name" value="PP1_catalytic_subunit"/>
</dbReference>
<feature type="compositionally biased region" description="Low complexity" evidence="1">
    <location>
        <begin position="798"/>
        <end position="811"/>
    </location>
</feature>
<feature type="compositionally biased region" description="Polar residues" evidence="1">
    <location>
        <begin position="1181"/>
        <end position="1199"/>
    </location>
</feature>
<dbReference type="PANTHER" id="PTHR11668">
    <property type="entry name" value="SERINE/THREONINE PROTEIN PHOSPHATASE"/>
    <property type="match status" value="1"/>
</dbReference>
<dbReference type="PANTHER" id="PTHR11668:SF514">
    <property type="entry name" value="SERINE_THREONINE-PROTEIN PHOSPHATASE"/>
    <property type="match status" value="1"/>
</dbReference>
<dbReference type="VEuPathDB" id="TriTrypDB:LdBPK_131550.1"/>
<dbReference type="SMART" id="SM00156">
    <property type="entry name" value="PP2Ac"/>
    <property type="match status" value="1"/>
</dbReference>
<dbReference type="Pfam" id="PF13638">
    <property type="entry name" value="PIN_4"/>
    <property type="match status" value="1"/>
</dbReference>
<reference evidence="4" key="1">
    <citation type="submission" date="2019-02" db="EMBL/GenBank/DDBJ databases">
        <title>FDA dAtabase for Regulatory Grade micrObial Sequences (FDA-ARGOS): Supporting development and validation of Infectious Disease Dx tests.</title>
        <authorList>
            <person name="Duncan R."/>
            <person name="Fisher C."/>
            <person name="Tallon L."/>
            <person name="Sadzewicz L."/>
            <person name="Sengamalay N."/>
            <person name="Ott S."/>
            <person name="Godinez A."/>
            <person name="Nagaraj S."/>
            <person name="Vavikolanu K."/>
            <person name="Vyas G."/>
            <person name="Nadendla S."/>
            <person name="Aluvathingal J."/>
            <person name="Sichtig H."/>
        </authorList>
    </citation>
    <scope>NUCLEOTIDE SEQUENCE [LARGE SCALE GENOMIC DNA]</scope>
    <source>
        <strain evidence="4">FDAARGOS_360</strain>
    </source>
</reference>
<dbReference type="InterPro" id="IPR002716">
    <property type="entry name" value="PIN_dom"/>
</dbReference>
<evidence type="ECO:0000313" key="4">
    <source>
        <dbReference type="Proteomes" id="UP000318821"/>
    </source>
</evidence>
<feature type="compositionally biased region" description="Polar residues" evidence="1">
    <location>
        <begin position="823"/>
        <end position="838"/>
    </location>
</feature>
<dbReference type="VEuPathDB" id="TriTrypDB:LdBPK_342610.1"/>
<evidence type="ECO:0000313" key="3">
    <source>
        <dbReference type="EMBL" id="TPP50036.1"/>
    </source>
</evidence>
<feature type="compositionally biased region" description="Low complexity" evidence="1">
    <location>
        <begin position="191"/>
        <end position="200"/>
    </location>
</feature>
<feature type="region of interest" description="Disordered" evidence="1">
    <location>
        <begin position="777"/>
        <end position="842"/>
    </location>
</feature>
<evidence type="ECO:0000259" key="2">
    <source>
        <dbReference type="SMART" id="SM00156"/>
    </source>
</evidence>
<dbReference type="GO" id="GO:0005737">
    <property type="term" value="C:cytoplasm"/>
    <property type="evidence" value="ECO:0007669"/>
    <property type="project" value="TreeGrafter"/>
</dbReference>
<feature type="compositionally biased region" description="Polar residues" evidence="1">
    <location>
        <begin position="20"/>
        <end position="37"/>
    </location>
</feature>
<feature type="compositionally biased region" description="Polar residues" evidence="1">
    <location>
        <begin position="910"/>
        <end position="919"/>
    </location>
</feature>
<dbReference type="SUPFAM" id="SSF56300">
    <property type="entry name" value="Metallo-dependent phosphatases"/>
    <property type="match status" value="1"/>
</dbReference>
<dbReference type="GO" id="GO:0005634">
    <property type="term" value="C:nucleus"/>
    <property type="evidence" value="ECO:0007669"/>
    <property type="project" value="TreeGrafter"/>
</dbReference>
<feature type="compositionally biased region" description="Polar residues" evidence="1">
    <location>
        <begin position="1002"/>
        <end position="1019"/>
    </location>
</feature>
<feature type="region of interest" description="Disordered" evidence="1">
    <location>
        <begin position="978"/>
        <end position="1031"/>
    </location>
</feature>
<proteinExistence type="predicted"/>
<dbReference type="Gene3D" id="3.40.50.1010">
    <property type="entry name" value="5'-nuclease"/>
    <property type="match status" value="1"/>
</dbReference>
<dbReference type="PRINTS" id="PR00114">
    <property type="entry name" value="STPHPHTASE"/>
</dbReference>
<gene>
    <name evidence="3" type="ORF">CGC20_16915</name>
</gene>
<comment type="caution">
    <text evidence="3">The sequence shown here is derived from an EMBL/GenBank/DDBJ whole genome shotgun (WGS) entry which is preliminary data.</text>
</comment>
<dbReference type="Pfam" id="PF00149">
    <property type="entry name" value="Metallophos"/>
    <property type="match status" value="1"/>
</dbReference>
<dbReference type="VEuPathDB" id="TriTrypDB:LdBPK_131570.1"/>
<feature type="compositionally biased region" description="Basic and acidic residues" evidence="1">
    <location>
        <begin position="783"/>
        <end position="797"/>
    </location>
</feature>
<feature type="region of interest" description="Disordered" evidence="1">
    <location>
        <begin position="81"/>
        <end position="124"/>
    </location>
</feature>
<dbReference type="InterPro" id="IPR029052">
    <property type="entry name" value="Metallo-depent_PP-like"/>
</dbReference>
<feature type="region of interest" description="Disordered" evidence="1">
    <location>
        <begin position="673"/>
        <end position="700"/>
    </location>
</feature>
<feature type="region of interest" description="Disordered" evidence="1">
    <location>
        <begin position="865"/>
        <end position="929"/>
    </location>
</feature>
<feature type="compositionally biased region" description="Basic and acidic residues" evidence="1">
    <location>
        <begin position="673"/>
        <end position="689"/>
    </location>
</feature>
<dbReference type="VEuPathDB" id="TriTrypDB:LDHU3_13.1740"/>
<organism evidence="3 4">
    <name type="scientific">Leishmania donovani</name>
    <dbReference type="NCBI Taxonomy" id="5661"/>
    <lineage>
        <taxon>Eukaryota</taxon>
        <taxon>Discoba</taxon>
        <taxon>Euglenozoa</taxon>
        <taxon>Kinetoplastea</taxon>
        <taxon>Metakinetoplastina</taxon>
        <taxon>Trypanosomatida</taxon>
        <taxon>Trypanosomatidae</taxon>
        <taxon>Leishmaniinae</taxon>
        <taxon>Leishmania</taxon>
    </lineage>
</organism>